<dbReference type="AlphaFoldDB" id="D7TG66"/>
<evidence type="ECO:0000313" key="2">
    <source>
        <dbReference type="Proteomes" id="UP000009183"/>
    </source>
</evidence>
<name>D7TG66_VITVI</name>
<evidence type="ECO:0000313" key="1">
    <source>
        <dbReference type="EMBL" id="CBI29489.3"/>
    </source>
</evidence>
<dbReference type="InParanoid" id="D7TG66"/>
<reference evidence="2" key="1">
    <citation type="journal article" date="2007" name="Nature">
        <title>The grapevine genome sequence suggests ancestral hexaploidization in major angiosperm phyla.</title>
        <authorList>
            <consortium name="The French-Italian Public Consortium for Grapevine Genome Characterization."/>
            <person name="Jaillon O."/>
            <person name="Aury J.-M."/>
            <person name="Noel B."/>
            <person name="Policriti A."/>
            <person name="Clepet C."/>
            <person name="Casagrande A."/>
            <person name="Choisne N."/>
            <person name="Aubourg S."/>
            <person name="Vitulo N."/>
            <person name="Jubin C."/>
            <person name="Vezzi A."/>
            <person name="Legeai F."/>
            <person name="Hugueney P."/>
            <person name="Dasilva C."/>
            <person name="Horner D."/>
            <person name="Mica E."/>
            <person name="Jublot D."/>
            <person name="Poulain J."/>
            <person name="Bruyere C."/>
            <person name="Billault A."/>
            <person name="Segurens B."/>
            <person name="Gouyvenoux M."/>
            <person name="Ugarte E."/>
            <person name="Cattonaro F."/>
            <person name="Anthouard V."/>
            <person name="Vico V."/>
            <person name="Del Fabbro C."/>
            <person name="Alaux M."/>
            <person name="Di Gaspero G."/>
            <person name="Dumas V."/>
            <person name="Felice N."/>
            <person name="Paillard S."/>
            <person name="Juman I."/>
            <person name="Moroldo M."/>
            <person name="Scalabrin S."/>
            <person name="Canaguier A."/>
            <person name="Le Clainche I."/>
            <person name="Malacrida G."/>
            <person name="Durand E."/>
            <person name="Pesole G."/>
            <person name="Laucou V."/>
            <person name="Chatelet P."/>
            <person name="Merdinoglu D."/>
            <person name="Delledonne M."/>
            <person name="Pezzotti M."/>
            <person name="Lecharny A."/>
            <person name="Scarpelli C."/>
            <person name="Artiguenave F."/>
            <person name="Pe M.E."/>
            <person name="Valle G."/>
            <person name="Morgante M."/>
            <person name="Caboche M."/>
            <person name="Adam-Blondon A.-F."/>
            <person name="Weissenbach J."/>
            <person name="Quetier F."/>
            <person name="Wincker P."/>
        </authorList>
    </citation>
    <scope>NUCLEOTIDE SEQUENCE [LARGE SCALE GENOMIC DNA]</scope>
    <source>
        <strain evidence="2">cv. Pinot noir / PN40024</strain>
    </source>
</reference>
<sequence>MSSFRYHNEDIILSDSLGGLKSLMETVWMHFKIAPPLGWLRKNLHQQLKLEKWSHLQILKLAVDGSDGLKYDGGDSKRHGHRTSYLGGNGNLENHGAYGVYESRK</sequence>
<dbReference type="Proteomes" id="UP000009183">
    <property type="component" value="Chromosome 16, unordered"/>
</dbReference>
<protein>
    <submittedName>
        <fullName evidence="1">Uncharacterized protein</fullName>
    </submittedName>
</protein>
<accession>D7TG66</accession>
<organism evidence="1 2">
    <name type="scientific">Vitis vinifera</name>
    <name type="common">Grape</name>
    <dbReference type="NCBI Taxonomy" id="29760"/>
    <lineage>
        <taxon>Eukaryota</taxon>
        <taxon>Viridiplantae</taxon>
        <taxon>Streptophyta</taxon>
        <taxon>Embryophyta</taxon>
        <taxon>Tracheophyta</taxon>
        <taxon>Spermatophyta</taxon>
        <taxon>Magnoliopsida</taxon>
        <taxon>eudicotyledons</taxon>
        <taxon>Gunneridae</taxon>
        <taxon>Pentapetalae</taxon>
        <taxon>rosids</taxon>
        <taxon>Vitales</taxon>
        <taxon>Vitaceae</taxon>
        <taxon>Viteae</taxon>
        <taxon>Vitis</taxon>
    </lineage>
</organism>
<dbReference type="HOGENOM" id="CLU_177332_0_0_1"/>
<dbReference type="PaxDb" id="29760-VIT_16s0039g00710.t01"/>
<keyword evidence="2" id="KW-1185">Reference proteome</keyword>
<gene>
    <name evidence="1" type="ordered locus">VIT_16s0039g00710</name>
</gene>
<proteinExistence type="predicted"/>
<dbReference type="EMBL" id="FN595787">
    <property type="protein sequence ID" value="CBI29489.3"/>
    <property type="molecule type" value="Genomic_DNA"/>
</dbReference>